<gene>
    <name evidence="4" type="ORF">MAM1_0190c07631</name>
</gene>
<dbReference type="OrthoDB" id="9997102at2759"/>
<dbReference type="InterPro" id="IPR036291">
    <property type="entry name" value="NAD(P)-bd_dom_sf"/>
</dbReference>
<keyword evidence="2" id="KW-0521">NADP</keyword>
<protein>
    <recommendedName>
        <fullName evidence="3">NmrA-like domain-containing protein</fullName>
    </recommendedName>
</protein>
<dbReference type="SUPFAM" id="SSF51735">
    <property type="entry name" value="NAD(P)-binding Rossmann-fold domains"/>
    <property type="match status" value="1"/>
</dbReference>
<keyword evidence="5" id="KW-1185">Reference proteome</keyword>
<evidence type="ECO:0000256" key="1">
    <source>
        <dbReference type="ARBA" id="ARBA00006328"/>
    </source>
</evidence>
<accession>A0A0C9MKQ5</accession>
<dbReference type="Pfam" id="PF05368">
    <property type="entry name" value="NmrA"/>
    <property type="match status" value="1"/>
</dbReference>
<organism evidence="4">
    <name type="scientific">Mucor ambiguus</name>
    <dbReference type="NCBI Taxonomy" id="91626"/>
    <lineage>
        <taxon>Eukaryota</taxon>
        <taxon>Fungi</taxon>
        <taxon>Fungi incertae sedis</taxon>
        <taxon>Mucoromycota</taxon>
        <taxon>Mucoromycotina</taxon>
        <taxon>Mucoromycetes</taxon>
        <taxon>Mucorales</taxon>
        <taxon>Mucorineae</taxon>
        <taxon>Mucoraceae</taxon>
        <taxon>Mucor</taxon>
    </lineage>
</organism>
<dbReference type="InterPro" id="IPR051164">
    <property type="entry name" value="NmrA-like_oxidored"/>
</dbReference>
<evidence type="ECO:0000256" key="2">
    <source>
        <dbReference type="ARBA" id="ARBA00022857"/>
    </source>
</evidence>
<dbReference type="AlphaFoldDB" id="A0A0C9MKQ5"/>
<dbReference type="PANTHER" id="PTHR42748">
    <property type="entry name" value="NITROGEN METABOLITE REPRESSION PROTEIN NMRA FAMILY MEMBER"/>
    <property type="match status" value="1"/>
</dbReference>
<evidence type="ECO:0000313" key="5">
    <source>
        <dbReference type="Proteomes" id="UP000053815"/>
    </source>
</evidence>
<dbReference type="Proteomes" id="UP000053815">
    <property type="component" value="Unassembled WGS sequence"/>
</dbReference>
<comment type="similarity">
    <text evidence="1">Belongs to the NmrA-type oxidoreductase family.</text>
</comment>
<reference evidence="4" key="1">
    <citation type="submission" date="2014-09" db="EMBL/GenBank/DDBJ databases">
        <title>Draft genome sequence of an oleaginous Mucoromycotina fungus Mucor ambiguus NBRC6742.</title>
        <authorList>
            <person name="Takeda I."/>
            <person name="Yamane N."/>
            <person name="Morita T."/>
            <person name="Tamano K."/>
            <person name="Machida M."/>
            <person name="Baker S."/>
            <person name="Koike H."/>
        </authorList>
    </citation>
    <scope>NUCLEOTIDE SEQUENCE</scope>
    <source>
        <strain evidence="4">NBRC 6742</strain>
    </source>
</reference>
<evidence type="ECO:0000313" key="4">
    <source>
        <dbReference type="EMBL" id="GAN08124.1"/>
    </source>
</evidence>
<dbReference type="InterPro" id="IPR008030">
    <property type="entry name" value="NmrA-like"/>
</dbReference>
<dbReference type="PANTHER" id="PTHR42748:SF22">
    <property type="entry name" value="NMRA-LIKE DOMAIN-CONTAINING PROTEIN"/>
    <property type="match status" value="1"/>
</dbReference>
<name>A0A0C9MKQ5_9FUNG</name>
<dbReference type="EMBL" id="DF836479">
    <property type="protein sequence ID" value="GAN08124.1"/>
    <property type="molecule type" value="Genomic_DNA"/>
</dbReference>
<feature type="domain" description="NmrA-like" evidence="3">
    <location>
        <begin position="8"/>
        <end position="279"/>
    </location>
</feature>
<sequence>MCQQQTGKGSIFVSGTDGDKGVAIVQQLLQLPAQHKHLCAQHVYAGLPDDTTPRAKSLQGLGAQVIAFDIFNDHQAAVKALTGITKLCLLIDPLSERMQRSNAYLYGKAFIDAAKEAHVEHVIFLTPFTPLDPISPPASPSSEQHPSAATTPVIYGSYRSQFMLIESYLHSQFDNNGITILRYPGVLHQHLLVFSKYIAQHNAFPLPDQHLEITVESCNMYDIARATACVAHSPTLRHSRNAYKISSGLLTLEEVGQRVLSGLQRENTINRMDSATLQQIICDSIGNEDQATFLMEMWGLQQKLSGRRLEITRDLEALTGQSGKSLNEYFEEDEVRDAFLSSHKNGEMSLSKVA</sequence>
<dbReference type="Gene3D" id="3.40.50.720">
    <property type="entry name" value="NAD(P)-binding Rossmann-like Domain"/>
    <property type="match status" value="1"/>
</dbReference>
<evidence type="ECO:0000259" key="3">
    <source>
        <dbReference type="Pfam" id="PF05368"/>
    </source>
</evidence>
<dbReference type="GO" id="GO:0005634">
    <property type="term" value="C:nucleus"/>
    <property type="evidence" value="ECO:0007669"/>
    <property type="project" value="TreeGrafter"/>
</dbReference>
<proteinExistence type="inferred from homology"/>